<dbReference type="STRING" id="200378.SAMN05216553_108262"/>
<dbReference type="EMBL" id="FNCC01000008">
    <property type="protein sequence ID" value="SDG47950.1"/>
    <property type="molecule type" value="Genomic_DNA"/>
</dbReference>
<gene>
    <name evidence="12" type="ORF">SAMN05216553_108262</name>
</gene>
<evidence type="ECO:0000313" key="13">
    <source>
        <dbReference type="Proteomes" id="UP000199623"/>
    </source>
</evidence>
<keyword evidence="4 10" id="KW-0732">Signal</keyword>
<sequence length="183" mass="19428">MRKFIRMITAGAAAAALLLGTAQTSLAADPVVVDAGGAGDIGVGGLVDTKPADKRSNVVFSRTVKNRIDPEIWYTSRYLESSYELTGLTAGASYELRLYFLDWYFSRPGQRVFDVDVNGTRVLSDFDIIGTAVAAGADGPQTAFGVEKDIPVTADADGKVRVDFLRGAVDQPQINALVIVPAA</sequence>
<dbReference type="AlphaFoldDB" id="A0A1G7UMK5"/>
<comment type="similarity">
    <text evidence="2">Belongs to the malectin family.</text>
</comment>
<evidence type="ECO:0000256" key="6">
    <source>
        <dbReference type="ARBA" id="ARBA00022989"/>
    </source>
</evidence>
<feature type="chain" id="PRO_5011712659" evidence="10">
    <location>
        <begin position="28"/>
        <end position="183"/>
    </location>
</feature>
<reference evidence="13" key="1">
    <citation type="submission" date="2016-10" db="EMBL/GenBank/DDBJ databases">
        <authorList>
            <person name="Varghese N."/>
            <person name="Submissions S."/>
        </authorList>
    </citation>
    <scope>NUCLEOTIDE SEQUENCE [LARGE SCALE GENOMIC DNA]</scope>
    <source>
        <strain evidence="13">CGMCC 4.3506</strain>
    </source>
</reference>
<keyword evidence="7" id="KW-0472">Membrane</keyword>
<evidence type="ECO:0000256" key="8">
    <source>
        <dbReference type="ARBA" id="ARBA00023180"/>
    </source>
</evidence>
<evidence type="ECO:0000256" key="1">
    <source>
        <dbReference type="ARBA" id="ARBA00004115"/>
    </source>
</evidence>
<dbReference type="GO" id="GO:0030246">
    <property type="term" value="F:carbohydrate binding"/>
    <property type="evidence" value="ECO:0007669"/>
    <property type="project" value="InterPro"/>
</dbReference>
<dbReference type="RefSeq" id="WP_090051452.1">
    <property type="nucleotide sequence ID" value="NZ_FNCC01000008.1"/>
</dbReference>
<evidence type="ECO:0000256" key="7">
    <source>
        <dbReference type="ARBA" id="ARBA00023136"/>
    </source>
</evidence>
<comment type="subcellular location">
    <subcellularLocation>
        <location evidence="1">Endoplasmic reticulum membrane</location>
        <topology evidence="1">Single-pass type I membrane protein</topology>
    </subcellularLocation>
</comment>
<evidence type="ECO:0000256" key="9">
    <source>
        <dbReference type="ARBA" id="ARBA00023277"/>
    </source>
</evidence>
<dbReference type="PANTHER" id="PTHR13460:SF0">
    <property type="entry name" value="MALECTIN"/>
    <property type="match status" value="1"/>
</dbReference>
<keyword evidence="9" id="KW-0119">Carbohydrate metabolism</keyword>
<dbReference type="OrthoDB" id="9802683at2"/>
<dbReference type="GO" id="GO:0016020">
    <property type="term" value="C:membrane"/>
    <property type="evidence" value="ECO:0007669"/>
    <property type="project" value="TreeGrafter"/>
</dbReference>
<keyword evidence="8" id="KW-0325">Glycoprotein</keyword>
<keyword evidence="3" id="KW-0812">Transmembrane</keyword>
<evidence type="ECO:0000256" key="5">
    <source>
        <dbReference type="ARBA" id="ARBA00022824"/>
    </source>
</evidence>
<dbReference type="InterPro" id="IPR039155">
    <property type="entry name" value="MLEC"/>
</dbReference>
<organism evidence="12 13">
    <name type="scientific">Lentzea fradiae</name>
    <dbReference type="NCBI Taxonomy" id="200378"/>
    <lineage>
        <taxon>Bacteria</taxon>
        <taxon>Bacillati</taxon>
        <taxon>Actinomycetota</taxon>
        <taxon>Actinomycetes</taxon>
        <taxon>Pseudonocardiales</taxon>
        <taxon>Pseudonocardiaceae</taxon>
        <taxon>Lentzea</taxon>
    </lineage>
</organism>
<name>A0A1G7UMK5_9PSEU</name>
<dbReference type="InterPro" id="IPR021720">
    <property type="entry name" value="Malectin_dom"/>
</dbReference>
<dbReference type="Gene3D" id="2.60.120.430">
    <property type="entry name" value="Galactose-binding lectin"/>
    <property type="match status" value="1"/>
</dbReference>
<dbReference type="Proteomes" id="UP000199623">
    <property type="component" value="Unassembled WGS sequence"/>
</dbReference>
<feature type="domain" description="Malectin" evidence="11">
    <location>
        <begin position="57"/>
        <end position="177"/>
    </location>
</feature>
<evidence type="ECO:0000256" key="2">
    <source>
        <dbReference type="ARBA" id="ARBA00009141"/>
    </source>
</evidence>
<keyword evidence="5" id="KW-0256">Endoplasmic reticulum</keyword>
<evidence type="ECO:0000313" key="12">
    <source>
        <dbReference type="EMBL" id="SDG47950.1"/>
    </source>
</evidence>
<dbReference type="Pfam" id="PF11721">
    <property type="entry name" value="Malectin"/>
    <property type="match status" value="1"/>
</dbReference>
<evidence type="ECO:0000256" key="3">
    <source>
        <dbReference type="ARBA" id="ARBA00022692"/>
    </source>
</evidence>
<evidence type="ECO:0000256" key="4">
    <source>
        <dbReference type="ARBA" id="ARBA00022729"/>
    </source>
</evidence>
<dbReference type="PANTHER" id="PTHR13460">
    <property type="match status" value="1"/>
</dbReference>
<accession>A0A1G7UMK5</accession>
<protein>
    <submittedName>
        <fullName evidence="12">Di-glucose binding within endoplasmic reticulum</fullName>
    </submittedName>
</protein>
<proteinExistence type="inferred from homology"/>
<keyword evidence="6" id="KW-1133">Transmembrane helix</keyword>
<evidence type="ECO:0000256" key="10">
    <source>
        <dbReference type="SAM" id="SignalP"/>
    </source>
</evidence>
<keyword evidence="13" id="KW-1185">Reference proteome</keyword>
<feature type="signal peptide" evidence="10">
    <location>
        <begin position="1"/>
        <end position="27"/>
    </location>
</feature>
<evidence type="ECO:0000259" key="11">
    <source>
        <dbReference type="Pfam" id="PF11721"/>
    </source>
</evidence>